<dbReference type="InterPro" id="IPR006158">
    <property type="entry name" value="Cobalamin-bd"/>
</dbReference>
<comment type="caution">
    <text evidence="2">The sequence shown here is derived from an EMBL/GenBank/DDBJ whole genome shotgun (WGS) entry which is preliminary data.</text>
</comment>
<keyword evidence="3" id="KW-1185">Reference proteome</keyword>
<dbReference type="InterPro" id="IPR003759">
    <property type="entry name" value="Cbl-bd_cap"/>
</dbReference>
<dbReference type="Gene3D" id="3.40.50.280">
    <property type="entry name" value="Cobalamin-binding domain"/>
    <property type="match status" value="1"/>
</dbReference>
<evidence type="ECO:0000313" key="3">
    <source>
        <dbReference type="Proteomes" id="UP000572680"/>
    </source>
</evidence>
<dbReference type="Pfam" id="PF02607">
    <property type="entry name" value="B12-binding_2"/>
    <property type="match status" value="1"/>
</dbReference>
<reference evidence="2 3" key="1">
    <citation type="submission" date="2020-08" db="EMBL/GenBank/DDBJ databases">
        <title>Genomic Encyclopedia of Type Strains, Phase IV (KMG-IV): sequencing the most valuable type-strain genomes for metagenomic binning, comparative biology and taxonomic classification.</title>
        <authorList>
            <person name="Goeker M."/>
        </authorList>
    </citation>
    <scope>NUCLEOTIDE SEQUENCE [LARGE SCALE GENOMIC DNA]</scope>
    <source>
        <strain evidence="2 3">DSM 44197</strain>
    </source>
</reference>
<dbReference type="Proteomes" id="UP000572680">
    <property type="component" value="Unassembled WGS sequence"/>
</dbReference>
<dbReference type="SUPFAM" id="SSF52242">
    <property type="entry name" value="Cobalamin (vitamin B12)-binding domain"/>
    <property type="match status" value="1"/>
</dbReference>
<dbReference type="InterPro" id="IPR036724">
    <property type="entry name" value="Cobalamin-bd_sf"/>
</dbReference>
<sequence length="340" mass="35367">MTAGVAAEVTEEFFTALGRADVEAGVRIATGLRAAGVPVAEILGGLVVPAQRRVGEHWAAGRWDVAREHAATHVCEQVVAALTRPGPQGPPEPRGRIVLACADGEWHALPARLAAERLRAAGWEAVFLGACTPARHLARFLESVGPDAVGLSCTFPAALPRARATIESARQQGVPVLAGGPGFGPDGRWALRLGATAWAGDGDRAATRLAAGWPAFADPAPAAPGLDDEHAAFARREAVLGAEVAEALLEGTRTTGPADLYQAEEVHDCGPYVTGFLSAALLVDDADLMTSQTRWLADLLEARGVGPATLASAYDTLDGRLGSFPRARRLLATGRELLPA</sequence>
<evidence type="ECO:0000259" key="1">
    <source>
        <dbReference type="PROSITE" id="PS51332"/>
    </source>
</evidence>
<organism evidence="2 3">
    <name type="scientific">Actinomadura namibiensis</name>
    <dbReference type="NCBI Taxonomy" id="182080"/>
    <lineage>
        <taxon>Bacteria</taxon>
        <taxon>Bacillati</taxon>
        <taxon>Actinomycetota</taxon>
        <taxon>Actinomycetes</taxon>
        <taxon>Streptosporangiales</taxon>
        <taxon>Thermomonosporaceae</taxon>
        <taxon>Actinomadura</taxon>
    </lineage>
</organism>
<dbReference type="EMBL" id="JACJIA010000007">
    <property type="protein sequence ID" value="MBA8953646.1"/>
    <property type="molecule type" value="Genomic_DNA"/>
</dbReference>
<feature type="domain" description="B12-binding" evidence="1">
    <location>
        <begin position="94"/>
        <end position="220"/>
    </location>
</feature>
<dbReference type="Gene3D" id="1.10.1240.10">
    <property type="entry name" value="Methionine synthase domain"/>
    <property type="match status" value="1"/>
</dbReference>
<dbReference type="GO" id="GO:0031419">
    <property type="term" value="F:cobalamin binding"/>
    <property type="evidence" value="ECO:0007669"/>
    <property type="project" value="InterPro"/>
</dbReference>
<dbReference type="CDD" id="cd02065">
    <property type="entry name" value="B12-binding_like"/>
    <property type="match status" value="1"/>
</dbReference>
<dbReference type="GO" id="GO:0046872">
    <property type="term" value="F:metal ion binding"/>
    <property type="evidence" value="ECO:0007669"/>
    <property type="project" value="InterPro"/>
</dbReference>
<dbReference type="RefSeq" id="WP_182845816.1">
    <property type="nucleotide sequence ID" value="NZ_JACJIA010000007.1"/>
</dbReference>
<accession>A0A7W3LSR9</accession>
<dbReference type="InterPro" id="IPR036594">
    <property type="entry name" value="Meth_synthase_dom"/>
</dbReference>
<gene>
    <name evidence="2" type="ORF">HNR61_005299</name>
</gene>
<name>A0A7W3LSR9_ACTNM</name>
<proteinExistence type="predicted"/>
<protein>
    <submittedName>
        <fullName evidence="2">Methanogenic corrinoid protein MtbC1</fullName>
    </submittedName>
</protein>
<dbReference type="Pfam" id="PF02310">
    <property type="entry name" value="B12-binding"/>
    <property type="match status" value="1"/>
</dbReference>
<dbReference type="AlphaFoldDB" id="A0A7W3LSR9"/>
<dbReference type="PROSITE" id="PS51332">
    <property type="entry name" value="B12_BINDING"/>
    <property type="match status" value="1"/>
</dbReference>
<evidence type="ECO:0000313" key="2">
    <source>
        <dbReference type="EMBL" id="MBA8953646.1"/>
    </source>
</evidence>